<dbReference type="GO" id="GO:0015421">
    <property type="term" value="F:ABC-type oligopeptide transporter activity"/>
    <property type="evidence" value="ECO:0007669"/>
    <property type="project" value="TreeGrafter"/>
</dbReference>
<dbReference type="InterPro" id="IPR027417">
    <property type="entry name" value="P-loop_NTPase"/>
</dbReference>
<protein>
    <submittedName>
        <fullName evidence="10">Uncharacterized protein</fullName>
    </submittedName>
</protein>
<dbReference type="Gene3D" id="3.40.50.300">
    <property type="entry name" value="P-loop containing nucleotide triphosphate hydrolases"/>
    <property type="match status" value="1"/>
</dbReference>
<dbReference type="Pfam" id="PF00664">
    <property type="entry name" value="ABC_membrane"/>
    <property type="match status" value="1"/>
</dbReference>
<dbReference type="AlphaFoldDB" id="A0AA36JGP8"/>
<dbReference type="Pfam" id="PF00005">
    <property type="entry name" value="ABC_tran"/>
    <property type="match status" value="1"/>
</dbReference>
<dbReference type="Gene3D" id="1.20.1560.10">
    <property type="entry name" value="ABC transporter type 1, transmembrane domain"/>
    <property type="match status" value="1"/>
</dbReference>
<sequence>MELPALHCRARQRGWPLPASPAARRPCESRPRPRHRTAALCAAVAVPGARYRVEERRPRSRAQLVGQLLRLLQGRDILWLVLGSAGLLLSSLAELASPPLAAGALFAAVQGQREVLLPRCLAVAAVALLSGAAEGLRNFAFNMLRSRLVAHVRRSAFFVLMAQELSFFDEVDAAELTSRLSSDCMSVYSYLSDVLSFFLRAGAVTVFSSLALLRISSSITWRVLLLLALLLGCAEWYGQVTRSTGRRTQDALAELGRVSSESLQLLRTVRALGAEDLHRRLFRRQNDAISKTQRQRGVALGVFSATSNGLGVMLQAVTLLVGGGLVLGGSMTGEALATYLLYLDTLVDSALELGIEWSSCNDALGSAERVLGILQTPMVRERGRSPGASRGDVCFDSVHFAYPSRPKRQVLKGVSLKCCAGETTALVGFSGSGKSSLISLLLRFYDLKEGHGSVKFDDVDVQQLDRSWLRCQLGVVAQNPRLFRGTVAENIAWGWPATRKEVHAAAEAALAAEFIEQLPEGYDTVCSDEKLLSGGQRQRIALARALLRDPTVLLLDEPTSALDPKSSALVSQALEQAQWSEGRQCRRTMIIVAHDLRLGAVQRADKIVVMGRGEILEQGRHAELLELDGSYRRPQPSSARLEVRTKRCDPRVLTGPLAKGQTKTQRFFLA</sequence>
<evidence type="ECO:0000259" key="9">
    <source>
        <dbReference type="PROSITE" id="PS50929"/>
    </source>
</evidence>
<keyword evidence="3" id="KW-0812">Transmembrane</keyword>
<dbReference type="GO" id="GO:0016887">
    <property type="term" value="F:ATP hydrolysis activity"/>
    <property type="evidence" value="ECO:0007669"/>
    <property type="project" value="InterPro"/>
</dbReference>
<gene>
    <name evidence="10" type="ORF">EVOR1521_LOCUS27117</name>
</gene>
<keyword evidence="5" id="KW-0067">ATP-binding</keyword>
<name>A0AA36JGP8_9DINO</name>
<evidence type="ECO:0000313" key="11">
    <source>
        <dbReference type="Proteomes" id="UP001178507"/>
    </source>
</evidence>
<reference evidence="10" key="1">
    <citation type="submission" date="2023-08" db="EMBL/GenBank/DDBJ databases">
        <authorList>
            <person name="Chen Y."/>
            <person name="Shah S."/>
            <person name="Dougan E. K."/>
            <person name="Thang M."/>
            <person name="Chan C."/>
        </authorList>
    </citation>
    <scope>NUCLEOTIDE SEQUENCE</scope>
</reference>
<dbReference type="SUPFAM" id="SSF52540">
    <property type="entry name" value="P-loop containing nucleoside triphosphate hydrolases"/>
    <property type="match status" value="1"/>
</dbReference>
<evidence type="ECO:0000313" key="10">
    <source>
        <dbReference type="EMBL" id="CAJ1404724.1"/>
    </source>
</evidence>
<dbReference type="PANTHER" id="PTHR43394">
    <property type="entry name" value="ATP-DEPENDENT PERMEASE MDL1, MITOCHONDRIAL"/>
    <property type="match status" value="1"/>
</dbReference>
<dbReference type="InterPro" id="IPR003593">
    <property type="entry name" value="AAA+_ATPase"/>
</dbReference>
<dbReference type="Proteomes" id="UP001178507">
    <property type="component" value="Unassembled WGS sequence"/>
</dbReference>
<dbReference type="GO" id="GO:0016020">
    <property type="term" value="C:membrane"/>
    <property type="evidence" value="ECO:0007669"/>
    <property type="project" value="UniProtKB-SubCell"/>
</dbReference>
<evidence type="ECO:0000256" key="3">
    <source>
        <dbReference type="ARBA" id="ARBA00022692"/>
    </source>
</evidence>
<accession>A0AA36JGP8</accession>
<dbReference type="GO" id="GO:0005524">
    <property type="term" value="F:ATP binding"/>
    <property type="evidence" value="ECO:0007669"/>
    <property type="project" value="UniProtKB-KW"/>
</dbReference>
<comment type="subcellular location">
    <subcellularLocation>
        <location evidence="1">Membrane</location>
        <topology evidence="1">Multi-pass membrane protein</topology>
    </subcellularLocation>
</comment>
<keyword evidence="11" id="KW-1185">Reference proteome</keyword>
<evidence type="ECO:0000259" key="8">
    <source>
        <dbReference type="PROSITE" id="PS50893"/>
    </source>
</evidence>
<dbReference type="SUPFAM" id="SSF90123">
    <property type="entry name" value="ABC transporter transmembrane region"/>
    <property type="match status" value="1"/>
</dbReference>
<keyword evidence="4" id="KW-0547">Nucleotide-binding</keyword>
<dbReference type="EMBL" id="CAUJNA010003553">
    <property type="protein sequence ID" value="CAJ1404724.1"/>
    <property type="molecule type" value="Genomic_DNA"/>
</dbReference>
<dbReference type="InterPro" id="IPR011527">
    <property type="entry name" value="ABC1_TM_dom"/>
</dbReference>
<dbReference type="PROSITE" id="PS50893">
    <property type="entry name" value="ABC_TRANSPORTER_2"/>
    <property type="match status" value="1"/>
</dbReference>
<keyword evidence="6" id="KW-1133">Transmembrane helix</keyword>
<evidence type="ECO:0000256" key="6">
    <source>
        <dbReference type="ARBA" id="ARBA00022989"/>
    </source>
</evidence>
<comment type="caution">
    <text evidence="10">The sequence shown here is derived from an EMBL/GenBank/DDBJ whole genome shotgun (WGS) entry which is preliminary data.</text>
</comment>
<dbReference type="InterPro" id="IPR036640">
    <property type="entry name" value="ABC1_TM_sf"/>
</dbReference>
<evidence type="ECO:0000256" key="7">
    <source>
        <dbReference type="ARBA" id="ARBA00023136"/>
    </source>
</evidence>
<dbReference type="InterPro" id="IPR003439">
    <property type="entry name" value="ABC_transporter-like_ATP-bd"/>
</dbReference>
<dbReference type="InterPro" id="IPR039421">
    <property type="entry name" value="Type_1_exporter"/>
</dbReference>
<evidence type="ECO:0000256" key="1">
    <source>
        <dbReference type="ARBA" id="ARBA00004141"/>
    </source>
</evidence>
<proteinExistence type="predicted"/>
<organism evidence="10 11">
    <name type="scientific">Effrenium voratum</name>
    <dbReference type="NCBI Taxonomy" id="2562239"/>
    <lineage>
        <taxon>Eukaryota</taxon>
        <taxon>Sar</taxon>
        <taxon>Alveolata</taxon>
        <taxon>Dinophyceae</taxon>
        <taxon>Suessiales</taxon>
        <taxon>Symbiodiniaceae</taxon>
        <taxon>Effrenium</taxon>
    </lineage>
</organism>
<dbReference type="FunFam" id="3.40.50.300:FF:000967">
    <property type="entry name" value="ABC multidrug transporter mdr4"/>
    <property type="match status" value="1"/>
</dbReference>
<dbReference type="PANTHER" id="PTHR43394:SF19">
    <property type="entry name" value="ABC TRANSPORTER B FAMILY"/>
    <property type="match status" value="1"/>
</dbReference>
<dbReference type="PROSITE" id="PS00211">
    <property type="entry name" value="ABC_TRANSPORTER_1"/>
    <property type="match status" value="1"/>
</dbReference>
<dbReference type="SMART" id="SM00382">
    <property type="entry name" value="AAA"/>
    <property type="match status" value="1"/>
</dbReference>
<evidence type="ECO:0000256" key="5">
    <source>
        <dbReference type="ARBA" id="ARBA00022840"/>
    </source>
</evidence>
<feature type="domain" description="ABC transmembrane type-1" evidence="9">
    <location>
        <begin position="81"/>
        <end position="362"/>
    </location>
</feature>
<evidence type="ECO:0000256" key="2">
    <source>
        <dbReference type="ARBA" id="ARBA00022448"/>
    </source>
</evidence>
<keyword evidence="7" id="KW-0472">Membrane</keyword>
<dbReference type="InterPro" id="IPR017871">
    <property type="entry name" value="ABC_transporter-like_CS"/>
</dbReference>
<dbReference type="PROSITE" id="PS50929">
    <property type="entry name" value="ABC_TM1F"/>
    <property type="match status" value="1"/>
</dbReference>
<evidence type="ECO:0000256" key="4">
    <source>
        <dbReference type="ARBA" id="ARBA00022741"/>
    </source>
</evidence>
<feature type="domain" description="ABC transporter" evidence="8">
    <location>
        <begin position="393"/>
        <end position="637"/>
    </location>
</feature>
<keyword evidence="2" id="KW-0813">Transport</keyword>